<dbReference type="RefSeq" id="WP_380204917.1">
    <property type="nucleotide sequence ID" value="NZ_JBHTEK010000001.1"/>
</dbReference>
<accession>A0ABW2UAI3</accession>
<keyword evidence="2" id="KW-1185">Reference proteome</keyword>
<comment type="caution">
    <text evidence="1">The sequence shown here is derived from an EMBL/GenBank/DDBJ whole genome shotgun (WGS) entry which is preliminary data.</text>
</comment>
<gene>
    <name evidence="1" type="ORF">ACFQT0_20135</name>
</gene>
<dbReference type="EMBL" id="JBHTEK010000001">
    <property type="protein sequence ID" value="MFC7669412.1"/>
    <property type="molecule type" value="Genomic_DNA"/>
</dbReference>
<protein>
    <submittedName>
        <fullName evidence="1">Uncharacterized protein</fullName>
    </submittedName>
</protein>
<evidence type="ECO:0000313" key="2">
    <source>
        <dbReference type="Proteomes" id="UP001596513"/>
    </source>
</evidence>
<organism evidence="1 2">
    <name type="scientific">Hymenobacter humi</name>
    <dbReference type="NCBI Taxonomy" id="1411620"/>
    <lineage>
        <taxon>Bacteria</taxon>
        <taxon>Pseudomonadati</taxon>
        <taxon>Bacteroidota</taxon>
        <taxon>Cytophagia</taxon>
        <taxon>Cytophagales</taxon>
        <taxon>Hymenobacteraceae</taxon>
        <taxon>Hymenobacter</taxon>
    </lineage>
</organism>
<dbReference type="Proteomes" id="UP001596513">
    <property type="component" value="Unassembled WGS sequence"/>
</dbReference>
<reference evidence="2" key="1">
    <citation type="journal article" date="2019" name="Int. J. Syst. Evol. Microbiol.">
        <title>The Global Catalogue of Microorganisms (GCM) 10K type strain sequencing project: providing services to taxonomists for standard genome sequencing and annotation.</title>
        <authorList>
            <consortium name="The Broad Institute Genomics Platform"/>
            <consortium name="The Broad Institute Genome Sequencing Center for Infectious Disease"/>
            <person name="Wu L."/>
            <person name="Ma J."/>
        </authorList>
    </citation>
    <scope>NUCLEOTIDE SEQUENCE [LARGE SCALE GENOMIC DNA]</scope>
    <source>
        <strain evidence="2">JCM 19635</strain>
    </source>
</reference>
<sequence length="225" mass="24917">MDMGYQFDALRLNGGNKKYVKKEAKRGYHVAAVRVTNNWDREVNFSRDLVLMYGDRPITPIPGEIAAKDMKQGVAIYLLYILLNPRIGAKTDPMTGAVSGGTTLPLGPFIAGGNMLGAGSANTNMRKEFAAHDLTNRTLKPGETVYGIVSLRETAVAPLRLEMRTATTPRHPPPRFQAQRLPCPRANTYKSLKKRKGSVGTDGAFSFLHLLCNRCRQSQLKPSWR</sequence>
<proteinExistence type="predicted"/>
<evidence type="ECO:0000313" key="1">
    <source>
        <dbReference type="EMBL" id="MFC7669412.1"/>
    </source>
</evidence>
<name>A0ABW2UAI3_9BACT</name>